<dbReference type="AlphaFoldDB" id="A0A5C3MPT5"/>
<dbReference type="Proteomes" id="UP000305948">
    <property type="component" value="Unassembled WGS sequence"/>
</dbReference>
<sequence length="114" mass="12471">MTTQETHVRDATRQHTWSDVLLGISIAYHITSCTLLLYPCVASWQCYPSSPFHSDCFQIPEPSRLARPRFNGSSSLGGAVVLFRRPSGMWAAGTTAVTALCPSMPWAGIWAMPG</sequence>
<evidence type="ECO:0000313" key="2">
    <source>
        <dbReference type="Proteomes" id="UP000305948"/>
    </source>
</evidence>
<name>A0A5C3MPT5_9AGAM</name>
<gene>
    <name evidence="1" type="ORF">OE88DRAFT_843475</name>
</gene>
<proteinExistence type="predicted"/>
<reference evidence="1 2" key="1">
    <citation type="journal article" date="2019" name="Nat. Ecol. Evol.">
        <title>Megaphylogeny resolves global patterns of mushroom evolution.</title>
        <authorList>
            <person name="Varga T."/>
            <person name="Krizsan K."/>
            <person name="Foldi C."/>
            <person name="Dima B."/>
            <person name="Sanchez-Garcia M."/>
            <person name="Sanchez-Ramirez S."/>
            <person name="Szollosi G.J."/>
            <person name="Szarkandi J.G."/>
            <person name="Papp V."/>
            <person name="Albert L."/>
            <person name="Andreopoulos W."/>
            <person name="Angelini C."/>
            <person name="Antonin V."/>
            <person name="Barry K.W."/>
            <person name="Bougher N.L."/>
            <person name="Buchanan P."/>
            <person name="Buyck B."/>
            <person name="Bense V."/>
            <person name="Catcheside P."/>
            <person name="Chovatia M."/>
            <person name="Cooper J."/>
            <person name="Damon W."/>
            <person name="Desjardin D."/>
            <person name="Finy P."/>
            <person name="Geml J."/>
            <person name="Haridas S."/>
            <person name="Hughes K."/>
            <person name="Justo A."/>
            <person name="Karasinski D."/>
            <person name="Kautmanova I."/>
            <person name="Kiss B."/>
            <person name="Kocsube S."/>
            <person name="Kotiranta H."/>
            <person name="LaButti K.M."/>
            <person name="Lechner B.E."/>
            <person name="Liimatainen K."/>
            <person name="Lipzen A."/>
            <person name="Lukacs Z."/>
            <person name="Mihaltcheva S."/>
            <person name="Morgado L.N."/>
            <person name="Niskanen T."/>
            <person name="Noordeloos M.E."/>
            <person name="Ohm R.A."/>
            <person name="Ortiz-Santana B."/>
            <person name="Ovrebo C."/>
            <person name="Racz N."/>
            <person name="Riley R."/>
            <person name="Savchenko A."/>
            <person name="Shiryaev A."/>
            <person name="Soop K."/>
            <person name="Spirin V."/>
            <person name="Szebenyi C."/>
            <person name="Tomsovsky M."/>
            <person name="Tulloss R.E."/>
            <person name="Uehling J."/>
            <person name="Grigoriev I.V."/>
            <person name="Vagvolgyi C."/>
            <person name="Papp T."/>
            <person name="Martin F.M."/>
            <person name="Miettinen O."/>
            <person name="Hibbett D.S."/>
            <person name="Nagy L.G."/>
        </authorList>
    </citation>
    <scope>NUCLEOTIDE SEQUENCE [LARGE SCALE GENOMIC DNA]</scope>
    <source>
        <strain evidence="1 2">OMC1185</strain>
    </source>
</reference>
<accession>A0A5C3MPT5</accession>
<evidence type="ECO:0000313" key="1">
    <source>
        <dbReference type="EMBL" id="TFK46970.1"/>
    </source>
</evidence>
<protein>
    <submittedName>
        <fullName evidence="1">Uncharacterized protein</fullName>
    </submittedName>
</protein>
<organism evidence="1 2">
    <name type="scientific">Heliocybe sulcata</name>
    <dbReference type="NCBI Taxonomy" id="5364"/>
    <lineage>
        <taxon>Eukaryota</taxon>
        <taxon>Fungi</taxon>
        <taxon>Dikarya</taxon>
        <taxon>Basidiomycota</taxon>
        <taxon>Agaricomycotina</taxon>
        <taxon>Agaricomycetes</taxon>
        <taxon>Gloeophyllales</taxon>
        <taxon>Gloeophyllaceae</taxon>
        <taxon>Heliocybe</taxon>
    </lineage>
</organism>
<keyword evidence="2" id="KW-1185">Reference proteome</keyword>
<dbReference type="EMBL" id="ML213526">
    <property type="protein sequence ID" value="TFK46970.1"/>
    <property type="molecule type" value="Genomic_DNA"/>
</dbReference>